<comment type="caution">
    <text evidence="2">The sequence shown here is derived from an EMBL/GenBank/DDBJ whole genome shotgun (WGS) entry which is preliminary data.</text>
</comment>
<dbReference type="RefSeq" id="WP_069698163.1">
    <property type="nucleotide sequence ID" value="NZ_JAGGMA010000022.1"/>
</dbReference>
<dbReference type="InterPro" id="IPR055702">
    <property type="entry name" value="DUF7278"/>
</dbReference>
<organism evidence="2 3">
    <name type="scientific">Enterococcus rivorum</name>
    <dbReference type="NCBI Taxonomy" id="762845"/>
    <lineage>
        <taxon>Bacteria</taxon>
        <taxon>Bacillati</taxon>
        <taxon>Bacillota</taxon>
        <taxon>Bacilli</taxon>
        <taxon>Lactobacillales</taxon>
        <taxon>Enterococcaceae</taxon>
        <taxon>Enterococcus</taxon>
    </lineage>
</organism>
<name>A0A1E5KYH3_9ENTE</name>
<sequence length="368" mass="42342">MGLLEQLEWINWKQLSDEEKLTVFQKALSMFVCPTIEISYMALADFELCGIKCRTIELEIDGELFVFVPGNNEAILGWDSGAEGLRAHELLGFNQNDLENSTFKTSLTSQEIAKIFASIKADDSKDFSSLEKISAHVNQRTTELRKVKISPMIIQKYALPAGTEFLGIFDVVSGVFKGEFALPLAYENRVKDLLYPKLEASNCLSWLFPATILERNQFYMEFLPESDHYFVYSHAEYTHTQLQERLAQKGYSLLNSDQWEYMAGAGTRRLFRWGNELLIQKNQAGKLILEKMNQSNMFGLVIDTTKIRYELTSQLEQPKLEKAEVEKCHLIEKMLPLSTYYQTTHQVDVNQLVSPETYLYRKAILMVE</sequence>
<dbReference type="OrthoDB" id="4050476at2"/>
<evidence type="ECO:0000313" key="3">
    <source>
        <dbReference type="Proteomes" id="UP000095256"/>
    </source>
</evidence>
<dbReference type="STRING" id="762845.BCR26_11355"/>
<proteinExistence type="predicted"/>
<dbReference type="AlphaFoldDB" id="A0A1E5KYH3"/>
<evidence type="ECO:0000259" key="1">
    <source>
        <dbReference type="Pfam" id="PF23944"/>
    </source>
</evidence>
<dbReference type="Proteomes" id="UP000095256">
    <property type="component" value="Unassembled WGS sequence"/>
</dbReference>
<protein>
    <recommendedName>
        <fullName evidence="1">DUF7278 domain-containing protein</fullName>
    </recommendedName>
</protein>
<keyword evidence="3" id="KW-1185">Reference proteome</keyword>
<gene>
    <name evidence="2" type="ORF">BCR26_11355</name>
</gene>
<reference evidence="2 3" key="1">
    <citation type="submission" date="2016-09" db="EMBL/GenBank/DDBJ databases">
        <authorList>
            <person name="Capua I."/>
            <person name="De Benedictis P."/>
            <person name="Joannis T."/>
            <person name="Lombin L.H."/>
            <person name="Cattoli G."/>
        </authorList>
    </citation>
    <scope>NUCLEOTIDE SEQUENCE [LARGE SCALE GENOMIC DNA]</scope>
    <source>
        <strain evidence="2 3">LMG 25899</strain>
    </source>
</reference>
<dbReference type="EMBL" id="MIEK01000013">
    <property type="protein sequence ID" value="OEH82926.1"/>
    <property type="molecule type" value="Genomic_DNA"/>
</dbReference>
<evidence type="ECO:0000313" key="2">
    <source>
        <dbReference type="EMBL" id="OEH82926.1"/>
    </source>
</evidence>
<feature type="domain" description="DUF7278" evidence="1">
    <location>
        <begin position="164"/>
        <end position="233"/>
    </location>
</feature>
<dbReference type="Pfam" id="PF23944">
    <property type="entry name" value="DUF7278"/>
    <property type="match status" value="1"/>
</dbReference>
<accession>A0A1E5KYH3</accession>